<dbReference type="SMART" id="SM00672">
    <property type="entry name" value="CAP10"/>
    <property type="match status" value="1"/>
</dbReference>
<reference evidence="6 7" key="1">
    <citation type="journal article" date="2024" name="Science">
        <title>Giant polyketide synthase enzymes in the biosynthesis of giant marine polyether toxins.</title>
        <authorList>
            <person name="Fallon T.R."/>
            <person name="Shende V.V."/>
            <person name="Wierzbicki I.H."/>
            <person name="Pendleton A.L."/>
            <person name="Watervoot N.F."/>
            <person name="Auber R.P."/>
            <person name="Gonzalez D.J."/>
            <person name="Wisecaver J.H."/>
            <person name="Moore B.S."/>
        </authorList>
    </citation>
    <scope>NUCLEOTIDE SEQUENCE [LARGE SCALE GENOMIC DNA]</scope>
    <source>
        <strain evidence="6 7">12B1</strain>
    </source>
</reference>
<keyword evidence="2" id="KW-0808">Transferase</keyword>
<name>A0AB34J9Z4_PRYPA</name>
<dbReference type="InterPro" id="IPR051091">
    <property type="entry name" value="O-Glucosyltr/Glycosyltrsf_90"/>
</dbReference>
<dbReference type="PANTHER" id="PTHR12203:SF35">
    <property type="entry name" value="PROTEIN O-GLUCOSYLTRANSFERASE 1"/>
    <property type="match status" value="1"/>
</dbReference>
<dbReference type="InterPro" id="IPR006598">
    <property type="entry name" value="CAP10"/>
</dbReference>
<comment type="caution">
    <text evidence="6">The sequence shown here is derived from an EMBL/GenBank/DDBJ whole genome shotgun (WGS) entry which is preliminary data.</text>
</comment>
<proteinExistence type="inferred from homology"/>
<evidence type="ECO:0000313" key="7">
    <source>
        <dbReference type="Proteomes" id="UP001515480"/>
    </source>
</evidence>
<dbReference type="PANTHER" id="PTHR12203">
    <property type="entry name" value="KDEL LYS-ASP-GLU-LEU CONTAINING - RELATED"/>
    <property type="match status" value="1"/>
</dbReference>
<evidence type="ECO:0000313" key="6">
    <source>
        <dbReference type="EMBL" id="KAL1518865.1"/>
    </source>
</evidence>
<evidence type="ECO:0000259" key="5">
    <source>
        <dbReference type="SMART" id="SM00672"/>
    </source>
</evidence>
<feature type="region of interest" description="Disordered" evidence="3">
    <location>
        <begin position="32"/>
        <end position="54"/>
    </location>
</feature>
<feature type="domain" description="Glycosyl transferase CAP10" evidence="5">
    <location>
        <begin position="361"/>
        <end position="626"/>
    </location>
</feature>
<accession>A0AB34J9Z4</accession>
<dbReference type="Proteomes" id="UP001515480">
    <property type="component" value="Unassembled WGS sequence"/>
</dbReference>
<evidence type="ECO:0000256" key="4">
    <source>
        <dbReference type="SAM" id="SignalP"/>
    </source>
</evidence>
<evidence type="ECO:0000256" key="2">
    <source>
        <dbReference type="ARBA" id="ARBA00022679"/>
    </source>
</evidence>
<keyword evidence="7" id="KW-1185">Reference proteome</keyword>
<organism evidence="6 7">
    <name type="scientific">Prymnesium parvum</name>
    <name type="common">Toxic golden alga</name>
    <dbReference type="NCBI Taxonomy" id="97485"/>
    <lineage>
        <taxon>Eukaryota</taxon>
        <taxon>Haptista</taxon>
        <taxon>Haptophyta</taxon>
        <taxon>Prymnesiophyceae</taxon>
        <taxon>Prymnesiales</taxon>
        <taxon>Prymnesiaceae</taxon>
        <taxon>Prymnesium</taxon>
    </lineage>
</organism>
<sequence length="643" mass="72068">MAALLQVWLLPALTAHKTDEAPFWKRRKWRRQSLRRKRGGSPHADPPAPLGNSSDGCALPLWAKERFEMAQDWMVVADAPSLRSPDTWLRWDGTAAAGHLYAAATRGYMNFRPPEFIRGHGDSPHEPRSAAPKGGGTLLRIVPPESAPSLATETLAAEAGEQEVGAACAPLERGLRLQFVESRRFVGVDEAGQLHARKLRCADGEVECTFDRLRVDAPAHFALRSRRSGHFVRFEGAARPSALRVSHLRGAAPKRPRPLAAGGAGGRCPLRRPPEGWAYNASEYAPLVRRSLGPWHEGNITAAMLDFAFDESMFAAASRREGKPASQHVSIVGGVVRMKSNNDYRKDMLVDMLKTASSLVHLPDVEFLINLWDHPKVPQQNAEPILAMYVDDAHNDIAAPSAHAWDDRRHDYPSPHTQSGAAHCPPFERRTRKLFFRGGSCTGPTDSYRAWNWRFYNRKRISVLSRRYPDLIDAGLVDYCGSLKVNKLEWPWDQQMVEEMRVEAPPSRRVPWSSTCTFRYLLNLDGNAAASRLASLLHTGSAVFFADSPFKEWWYPLLKPWVHYVPVDRSLRDLVERVEWANAHPDAVAAIGAAGAAFARQHLHKHAIACYWWQLLSEFAALQSFQPRVHGFPEARYTGRTPR</sequence>
<dbReference type="EMBL" id="JBGBPQ010000010">
    <property type="protein sequence ID" value="KAL1518865.1"/>
    <property type="molecule type" value="Genomic_DNA"/>
</dbReference>
<gene>
    <name evidence="6" type="ORF">AB1Y20_003142</name>
</gene>
<dbReference type="GO" id="GO:0016740">
    <property type="term" value="F:transferase activity"/>
    <property type="evidence" value="ECO:0007669"/>
    <property type="project" value="UniProtKB-KW"/>
</dbReference>
<evidence type="ECO:0000256" key="1">
    <source>
        <dbReference type="ARBA" id="ARBA00010118"/>
    </source>
</evidence>
<comment type="similarity">
    <text evidence="1">Belongs to the glycosyltransferase 90 family.</text>
</comment>
<keyword evidence="4" id="KW-0732">Signal</keyword>
<feature type="chain" id="PRO_5044232898" description="Glycosyl transferase CAP10 domain-containing protein" evidence="4">
    <location>
        <begin position="16"/>
        <end position="643"/>
    </location>
</feature>
<dbReference type="Pfam" id="PF05686">
    <property type="entry name" value="Glyco_transf_90"/>
    <property type="match status" value="1"/>
</dbReference>
<protein>
    <recommendedName>
        <fullName evidence="5">Glycosyl transferase CAP10 domain-containing protein</fullName>
    </recommendedName>
</protein>
<feature type="signal peptide" evidence="4">
    <location>
        <begin position="1"/>
        <end position="15"/>
    </location>
</feature>
<dbReference type="AlphaFoldDB" id="A0AB34J9Z4"/>
<evidence type="ECO:0000256" key="3">
    <source>
        <dbReference type="SAM" id="MobiDB-lite"/>
    </source>
</evidence>